<keyword evidence="6 10" id="KW-1133">Transmembrane helix</keyword>
<keyword evidence="3" id="KW-1003">Cell membrane</keyword>
<dbReference type="PANTHER" id="PTHR30487:SF0">
    <property type="entry name" value="PREPILIN LEADER PEPTIDASE_N-METHYLTRANSFERASE-RELATED"/>
    <property type="match status" value="1"/>
</dbReference>
<dbReference type="Proteomes" id="UP001218364">
    <property type="component" value="Unassembled WGS sequence"/>
</dbReference>
<dbReference type="InterPro" id="IPR010627">
    <property type="entry name" value="Prepilin_pept_A24_N"/>
</dbReference>
<gene>
    <name evidence="13" type="ORF">PXK24_17945</name>
</gene>
<evidence type="ECO:0000256" key="5">
    <source>
        <dbReference type="ARBA" id="ARBA00022692"/>
    </source>
</evidence>
<evidence type="ECO:0000256" key="6">
    <source>
        <dbReference type="ARBA" id="ARBA00022989"/>
    </source>
</evidence>
<dbReference type="PANTHER" id="PTHR30487">
    <property type="entry name" value="TYPE 4 PREPILIN-LIKE PROTEINS LEADER PEPTIDE-PROCESSING ENZYME"/>
    <property type="match status" value="1"/>
</dbReference>
<keyword evidence="4" id="KW-0997">Cell inner membrane</keyword>
<dbReference type="Gene3D" id="1.20.120.1220">
    <property type="match status" value="1"/>
</dbReference>
<feature type="transmembrane region" description="Helical" evidence="10">
    <location>
        <begin position="161"/>
        <end position="178"/>
    </location>
</feature>
<comment type="function">
    <text evidence="9">Plays an essential role in type IV pili and type II pseudopili formation by proteolytically removing the leader sequence from substrate proteins and subsequently monomethylating the alpha-amino group of the newly exposed N-terminal phenylalanine.</text>
</comment>
<dbReference type="GO" id="GO:0006508">
    <property type="term" value="P:proteolysis"/>
    <property type="evidence" value="ECO:0007669"/>
    <property type="project" value="UniProtKB-KW"/>
</dbReference>
<proteinExistence type="inferred from homology"/>
<keyword evidence="9" id="KW-0645">Protease</keyword>
<evidence type="ECO:0000256" key="8">
    <source>
        <dbReference type="RuleBase" id="RU003793"/>
    </source>
</evidence>
<feature type="transmembrane region" description="Helical" evidence="10">
    <location>
        <begin position="132"/>
        <end position="155"/>
    </location>
</feature>
<feature type="domain" description="Prepilin type IV endopeptidase peptidase" evidence="11">
    <location>
        <begin position="110"/>
        <end position="225"/>
    </location>
</feature>
<evidence type="ECO:0000256" key="4">
    <source>
        <dbReference type="ARBA" id="ARBA00022519"/>
    </source>
</evidence>
<dbReference type="Pfam" id="PF06750">
    <property type="entry name" value="A24_N_bact"/>
    <property type="match status" value="1"/>
</dbReference>
<dbReference type="GO" id="GO:0008168">
    <property type="term" value="F:methyltransferase activity"/>
    <property type="evidence" value="ECO:0007669"/>
    <property type="project" value="UniProtKB-KW"/>
</dbReference>
<feature type="transmembrane region" description="Helical" evidence="10">
    <location>
        <begin position="245"/>
        <end position="262"/>
    </location>
</feature>
<organism evidence="13 14">
    <name type="scientific">Phaeobacter gallaeciensis</name>
    <dbReference type="NCBI Taxonomy" id="60890"/>
    <lineage>
        <taxon>Bacteria</taxon>
        <taxon>Pseudomonadati</taxon>
        <taxon>Pseudomonadota</taxon>
        <taxon>Alphaproteobacteria</taxon>
        <taxon>Rhodobacterales</taxon>
        <taxon>Roseobacteraceae</taxon>
        <taxon>Phaeobacter</taxon>
    </lineage>
</organism>
<evidence type="ECO:0000313" key="14">
    <source>
        <dbReference type="Proteomes" id="UP001218364"/>
    </source>
</evidence>
<dbReference type="Pfam" id="PF01478">
    <property type="entry name" value="Peptidase_A24"/>
    <property type="match status" value="1"/>
</dbReference>
<comment type="subcellular location">
    <subcellularLocation>
        <location evidence="1">Cell inner membrane</location>
        <topology evidence="1">Multi-pass membrane protein</topology>
    </subcellularLocation>
    <subcellularLocation>
        <location evidence="9">Cell membrane</location>
        <topology evidence="9">Multi-pass membrane protein</topology>
    </subcellularLocation>
</comment>
<sequence length="270" mass="27915">MEAAGRETALLAGLLILLAPAVGSFLAVLADRLARGEDVVRARSACRSCGARLGLADLVPFLSFLWLRGRCRHCGAAIPPWLFYAEILATGAALLALLAGGGAAMVLLSCLFLWLLLALALSDLLWLRLPDLLTGVLFVLVLGWVWITPGAFGFADGFSGIGWALIGAGLGSGSFLALRIGYRALRGREGLGLGDVKLMAGLGGFAGPWDLPLLVLMGALLALLGALIAGRAGGQEDAAPLRFRALPFGTALCAAGAVLWLLRAAHLLGP</sequence>
<keyword evidence="7 10" id="KW-0472">Membrane</keyword>
<keyword evidence="5 9" id="KW-0812">Transmembrane</keyword>
<comment type="catalytic activity">
    <reaction evidence="9">
        <text>Typically cleaves a -Gly-|-Phe- bond to release an N-terminal, basic peptide of 5-8 residues from type IV prepilin, and then N-methylates the new N-terminal amino group, the methyl donor being S-adenosyl-L-methionine.</text>
        <dbReference type="EC" id="3.4.23.43"/>
    </reaction>
</comment>
<dbReference type="EC" id="3.4.23.43" evidence="9"/>
<name>A0ABD4XDI6_9RHOB</name>
<evidence type="ECO:0000313" key="13">
    <source>
        <dbReference type="EMBL" id="MDE4167582.1"/>
    </source>
</evidence>
<dbReference type="InterPro" id="IPR014032">
    <property type="entry name" value="Peptidase_A24A_bac"/>
</dbReference>
<dbReference type="GO" id="GO:0032259">
    <property type="term" value="P:methylation"/>
    <property type="evidence" value="ECO:0007669"/>
    <property type="project" value="UniProtKB-KW"/>
</dbReference>
<evidence type="ECO:0000259" key="12">
    <source>
        <dbReference type="Pfam" id="PF06750"/>
    </source>
</evidence>
<feature type="domain" description="Prepilin peptidase A24 N-terminal" evidence="12">
    <location>
        <begin position="19"/>
        <end position="96"/>
    </location>
</feature>
<dbReference type="RefSeq" id="WP_274840063.1">
    <property type="nucleotide sequence ID" value="NZ_JARCJF010000011.1"/>
</dbReference>
<evidence type="ECO:0000256" key="7">
    <source>
        <dbReference type="ARBA" id="ARBA00023136"/>
    </source>
</evidence>
<keyword evidence="9" id="KW-0378">Hydrolase</keyword>
<keyword evidence="9" id="KW-0511">Multifunctional enzyme</keyword>
<protein>
    <recommendedName>
        <fullName evidence="9">Prepilin leader peptidase/N-methyltransferase</fullName>
        <ecNumber evidence="9">2.1.1.-</ecNumber>
        <ecNumber evidence="9">3.4.23.43</ecNumber>
    </recommendedName>
</protein>
<comment type="caution">
    <text evidence="13">The sequence shown here is derived from an EMBL/GenBank/DDBJ whole genome shotgun (WGS) entry which is preliminary data.</text>
</comment>
<accession>A0ABD4XDI6</accession>
<dbReference type="PRINTS" id="PR00864">
    <property type="entry name" value="PREPILNPTASE"/>
</dbReference>
<feature type="transmembrane region" description="Helical" evidence="10">
    <location>
        <begin position="81"/>
        <end position="99"/>
    </location>
</feature>
<dbReference type="InterPro" id="IPR000045">
    <property type="entry name" value="Prepilin_IV_endopep_pep"/>
</dbReference>
<evidence type="ECO:0000256" key="3">
    <source>
        <dbReference type="ARBA" id="ARBA00022475"/>
    </source>
</evidence>
<keyword evidence="9" id="KW-0489">Methyltransferase</keyword>
<keyword evidence="9" id="KW-0808">Transferase</keyword>
<feature type="transmembrane region" description="Helical" evidence="10">
    <location>
        <begin position="51"/>
        <end position="69"/>
    </location>
</feature>
<dbReference type="GO" id="GO:0005886">
    <property type="term" value="C:plasma membrane"/>
    <property type="evidence" value="ECO:0007669"/>
    <property type="project" value="UniProtKB-SubCell"/>
</dbReference>
<feature type="transmembrane region" description="Helical" evidence="10">
    <location>
        <begin position="213"/>
        <end position="233"/>
    </location>
</feature>
<dbReference type="AlphaFoldDB" id="A0ABD4XDI6"/>
<evidence type="ECO:0000256" key="10">
    <source>
        <dbReference type="SAM" id="Phobius"/>
    </source>
</evidence>
<reference evidence="13 14" key="1">
    <citation type="submission" date="2023-02" db="EMBL/GenBank/DDBJ databases">
        <title>Population genomics of bacteria associated with diatom.</title>
        <authorList>
            <person name="Xie J."/>
            <person name="Wang H."/>
        </authorList>
    </citation>
    <scope>NUCLEOTIDE SEQUENCE [LARGE SCALE GENOMIC DNA]</scope>
    <source>
        <strain evidence="13 14">PT47_8</strain>
    </source>
</reference>
<comment type="similarity">
    <text evidence="2 8">Belongs to the peptidase A24 family.</text>
</comment>
<dbReference type="GO" id="GO:0004190">
    <property type="term" value="F:aspartic-type endopeptidase activity"/>
    <property type="evidence" value="ECO:0007669"/>
    <property type="project" value="UniProtKB-EC"/>
</dbReference>
<dbReference type="EMBL" id="JARCJK010000011">
    <property type="protein sequence ID" value="MDE4167582.1"/>
    <property type="molecule type" value="Genomic_DNA"/>
</dbReference>
<evidence type="ECO:0000259" key="11">
    <source>
        <dbReference type="Pfam" id="PF01478"/>
    </source>
</evidence>
<dbReference type="EC" id="2.1.1.-" evidence="9"/>
<evidence type="ECO:0000256" key="9">
    <source>
        <dbReference type="RuleBase" id="RU003794"/>
    </source>
</evidence>
<evidence type="ECO:0000256" key="2">
    <source>
        <dbReference type="ARBA" id="ARBA00005801"/>
    </source>
</evidence>
<dbReference type="InterPro" id="IPR050882">
    <property type="entry name" value="Prepilin_peptidase/N-MTase"/>
</dbReference>
<evidence type="ECO:0000256" key="1">
    <source>
        <dbReference type="ARBA" id="ARBA00004429"/>
    </source>
</evidence>
<feature type="transmembrane region" description="Helical" evidence="10">
    <location>
        <begin position="105"/>
        <end position="125"/>
    </location>
</feature>